<dbReference type="OrthoDB" id="5598737at2759"/>
<gene>
    <name evidence="2" type="ORF">BU14_0470s0009</name>
</gene>
<evidence type="ECO:0000256" key="1">
    <source>
        <dbReference type="SAM" id="MobiDB-lite"/>
    </source>
</evidence>
<dbReference type="EMBL" id="KV919085">
    <property type="protein sequence ID" value="OSX72080.1"/>
    <property type="molecule type" value="Genomic_DNA"/>
</dbReference>
<feature type="compositionally biased region" description="Gly residues" evidence="1">
    <location>
        <begin position="158"/>
        <end position="167"/>
    </location>
</feature>
<dbReference type="Proteomes" id="UP000218209">
    <property type="component" value="Unassembled WGS sequence"/>
</dbReference>
<evidence type="ECO:0000313" key="2">
    <source>
        <dbReference type="EMBL" id="OSX72080.1"/>
    </source>
</evidence>
<sequence>MLKQPTKVVVLKAGHLNSAMRALAFLCPAALPNVREDTVSAEKQLAMSRLRVLLALIWDLDTAGLSLCDGIVVHIKKMIGPRCSLSTTQVAAHQATIEWLQAWSAGVRGLQGAVGGAGGAGGAGGVQVPAAGDDGEGEERLAGGAAHPVAGGANGQVVGGGDGGGGAANARGQRGAGRGGGERGARGPAAAAQRHHMDRTTNEPVDPRCLRPAIKALGLSVYRDILSFAISLAVDPVVNAFKPRHRAALSTLASTLDANDAGAALDGFLRQACGSLARGGAVNPDPVAADPLPADVPPAYNAPADAPPANAPPANAPPLTPLPPTTLPPTRRAPQTRHPPTTSQSTAGTFEQLRAPVANVLLAVRSVVEDYHKVGVGEALSAMEYMSKWGPGVSPSELLARFRAEYPDDSNDPCVTGAWFPGMDRCRPGAFGKEEDPELGTCRKNYEAVHKFFFPGTFTICCACAHPKVIGFIVLDKREGPPALLNALLSYFAMLPHFVVYDFGCGALRSALGKLPWLLAVLVFVSDLFHIVNHLCSDSLHPHSHTPLDGANSVAHEQRNAPINRLKQTLRACGQDEYMAVLQLENVYYNVMAHARATSSYRLSDGYNFRRYYFSRSPCECGCGYQPSTPPVPAPASAGPAAPAAGAVDEEVEWPTEVGA</sequence>
<dbReference type="PANTHER" id="PTHR34305:SF1">
    <property type="entry name" value="SWIM-TYPE DOMAIN-CONTAINING PROTEIN"/>
    <property type="match status" value="1"/>
</dbReference>
<proteinExistence type="predicted"/>
<feature type="region of interest" description="Disordered" evidence="1">
    <location>
        <begin position="287"/>
        <end position="350"/>
    </location>
</feature>
<feature type="compositionally biased region" description="Polar residues" evidence="1">
    <location>
        <begin position="338"/>
        <end position="349"/>
    </location>
</feature>
<dbReference type="PANTHER" id="PTHR34305">
    <property type="entry name" value="EXPRESSED PROTEIN"/>
    <property type="match status" value="1"/>
</dbReference>
<feature type="compositionally biased region" description="Pro residues" evidence="1">
    <location>
        <begin position="305"/>
        <end position="327"/>
    </location>
</feature>
<accession>A0A1X6NUB1</accession>
<organism evidence="2 3">
    <name type="scientific">Porphyra umbilicalis</name>
    <name type="common">Purple laver</name>
    <name type="synonym">Red alga</name>
    <dbReference type="NCBI Taxonomy" id="2786"/>
    <lineage>
        <taxon>Eukaryota</taxon>
        <taxon>Rhodophyta</taxon>
        <taxon>Bangiophyceae</taxon>
        <taxon>Bangiales</taxon>
        <taxon>Bangiaceae</taxon>
        <taxon>Porphyra</taxon>
    </lineage>
</organism>
<feature type="compositionally biased region" description="Low complexity" evidence="1">
    <location>
        <begin position="635"/>
        <end position="647"/>
    </location>
</feature>
<evidence type="ECO:0000313" key="3">
    <source>
        <dbReference type="Proteomes" id="UP000218209"/>
    </source>
</evidence>
<feature type="compositionally biased region" description="Low complexity" evidence="1">
    <location>
        <begin position="287"/>
        <end position="304"/>
    </location>
</feature>
<dbReference type="AlphaFoldDB" id="A0A1X6NUB1"/>
<keyword evidence="3" id="KW-1185">Reference proteome</keyword>
<name>A0A1X6NUB1_PORUM</name>
<feature type="region of interest" description="Disordered" evidence="1">
    <location>
        <begin position="630"/>
        <end position="660"/>
    </location>
</feature>
<reference evidence="2 3" key="1">
    <citation type="submission" date="2017-03" db="EMBL/GenBank/DDBJ databases">
        <title>WGS assembly of Porphyra umbilicalis.</title>
        <authorList>
            <person name="Brawley S.H."/>
            <person name="Blouin N.A."/>
            <person name="Ficko-Blean E."/>
            <person name="Wheeler G.L."/>
            <person name="Lohr M."/>
            <person name="Goodson H.V."/>
            <person name="Jenkins J.W."/>
            <person name="Blaby-Haas C.E."/>
            <person name="Helliwell K.E."/>
            <person name="Chan C."/>
            <person name="Marriage T."/>
            <person name="Bhattacharya D."/>
            <person name="Klein A.S."/>
            <person name="Badis Y."/>
            <person name="Brodie J."/>
            <person name="Cao Y."/>
            <person name="Collen J."/>
            <person name="Dittami S.M."/>
            <person name="Gachon C.M."/>
            <person name="Green B.R."/>
            <person name="Karpowicz S."/>
            <person name="Kim J.W."/>
            <person name="Kudahl U."/>
            <person name="Lin S."/>
            <person name="Michel G."/>
            <person name="Mittag M."/>
            <person name="Olson B.J."/>
            <person name="Pangilinan J."/>
            <person name="Peng Y."/>
            <person name="Qiu H."/>
            <person name="Shu S."/>
            <person name="Singer J.T."/>
            <person name="Smith A.G."/>
            <person name="Sprecher B.N."/>
            <person name="Wagner V."/>
            <person name="Wang W."/>
            <person name="Wang Z.-Y."/>
            <person name="Yan J."/>
            <person name="Yarish C."/>
            <person name="Zoeuner-Riek S."/>
            <person name="Zhuang Y."/>
            <person name="Zou Y."/>
            <person name="Lindquist E.A."/>
            <person name="Grimwood J."/>
            <person name="Barry K."/>
            <person name="Rokhsar D.S."/>
            <person name="Schmutz J."/>
            <person name="Stiller J.W."/>
            <person name="Grossman A.R."/>
            <person name="Prochnik S.E."/>
        </authorList>
    </citation>
    <scope>NUCLEOTIDE SEQUENCE [LARGE SCALE GENOMIC DNA]</scope>
    <source>
        <strain evidence="2">4086291</strain>
    </source>
</reference>
<protein>
    <submittedName>
        <fullName evidence="2">Uncharacterized protein</fullName>
    </submittedName>
</protein>
<feature type="region of interest" description="Disordered" evidence="1">
    <location>
        <begin position="158"/>
        <end position="206"/>
    </location>
</feature>
<feature type="region of interest" description="Disordered" evidence="1">
    <location>
        <begin position="121"/>
        <end position="141"/>
    </location>
</feature>